<dbReference type="InterPro" id="IPR036864">
    <property type="entry name" value="Zn2-C6_fun-type_DNA-bd_sf"/>
</dbReference>
<evidence type="ECO:0000256" key="1">
    <source>
        <dbReference type="ARBA" id="ARBA00023242"/>
    </source>
</evidence>
<dbReference type="SMART" id="SM00066">
    <property type="entry name" value="GAL4"/>
    <property type="match status" value="1"/>
</dbReference>
<evidence type="ECO:0000313" key="3">
    <source>
        <dbReference type="EMBL" id="KAK4097029.1"/>
    </source>
</evidence>
<dbReference type="AlphaFoldDB" id="A0AAN6PS99"/>
<dbReference type="PANTHER" id="PTHR47657">
    <property type="entry name" value="STEROL REGULATORY ELEMENT-BINDING PROTEIN ECM22"/>
    <property type="match status" value="1"/>
</dbReference>
<reference evidence="3" key="1">
    <citation type="journal article" date="2023" name="Mol. Phylogenet. Evol.">
        <title>Genome-scale phylogeny and comparative genomics of the fungal order Sordariales.</title>
        <authorList>
            <person name="Hensen N."/>
            <person name="Bonometti L."/>
            <person name="Westerberg I."/>
            <person name="Brannstrom I.O."/>
            <person name="Guillou S."/>
            <person name="Cros-Aarteil S."/>
            <person name="Calhoun S."/>
            <person name="Haridas S."/>
            <person name="Kuo A."/>
            <person name="Mondo S."/>
            <person name="Pangilinan J."/>
            <person name="Riley R."/>
            <person name="LaButti K."/>
            <person name="Andreopoulos B."/>
            <person name="Lipzen A."/>
            <person name="Chen C."/>
            <person name="Yan M."/>
            <person name="Daum C."/>
            <person name="Ng V."/>
            <person name="Clum A."/>
            <person name="Steindorff A."/>
            <person name="Ohm R.A."/>
            <person name="Martin F."/>
            <person name="Silar P."/>
            <person name="Natvig D.O."/>
            <person name="Lalanne C."/>
            <person name="Gautier V."/>
            <person name="Ament-Velasquez S.L."/>
            <person name="Kruys A."/>
            <person name="Hutchinson M.I."/>
            <person name="Powell A.J."/>
            <person name="Barry K."/>
            <person name="Miller A.N."/>
            <person name="Grigoriev I.V."/>
            <person name="Debuchy R."/>
            <person name="Gladieux P."/>
            <person name="Hiltunen Thoren M."/>
            <person name="Johannesson H."/>
        </authorList>
    </citation>
    <scope>NUCLEOTIDE SEQUENCE</scope>
    <source>
        <strain evidence="3">CBS 757.83</strain>
    </source>
</reference>
<dbReference type="Pfam" id="PF00172">
    <property type="entry name" value="Zn_clus"/>
    <property type="match status" value="1"/>
</dbReference>
<organism evidence="3 4">
    <name type="scientific">Parathielavia hyrcaniae</name>
    <dbReference type="NCBI Taxonomy" id="113614"/>
    <lineage>
        <taxon>Eukaryota</taxon>
        <taxon>Fungi</taxon>
        <taxon>Dikarya</taxon>
        <taxon>Ascomycota</taxon>
        <taxon>Pezizomycotina</taxon>
        <taxon>Sordariomycetes</taxon>
        <taxon>Sordariomycetidae</taxon>
        <taxon>Sordariales</taxon>
        <taxon>Chaetomiaceae</taxon>
        <taxon>Parathielavia</taxon>
    </lineage>
</organism>
<feature type="domain" description="Zn(2)-C6 fungal-type" evidence="2">
    <location>
        <begin position="21"/>
        <end position="51"/>
    </location>
</feature>
<gene>
    <name evidence="3" type="ORF">N658DRAFT_434849</name>
</gene>
<accession>A0AAN6PS99</accession>
<reference evidence="3" key="2">
    <citation type="submission" date="2023-05" db="EMBL/GenBank/DDBJ databases">
        <authorList>
            <consortium name="Lawrence Berkeley National Laboratory"/>
            <person name="Steindorff A."/>
            <person name="Hensen N."/>
            <person name="Bonometti L."/>
            <person name="Westerberg I."/>
            <person name="Brannstrom I.O."/>
            <person name="Guillou S."/>
            <person name="Cros-Aarteil S."/>
            <person name="Calhoun S."/>
            <person name="Haridas S."/>
            <person name="Kuo A."/>
            <person name="Mondo S."/>
            <person name="Pangilinan J."/>
            <person name="Riley R."/>
            <person name="Labutti K."/>
            <person name="Andreopoulos B."/>
            <person name="Lipzen A."/>
            <person name="Chen C."/>
            <person name="Yanf M."/>
            <person name="Daum C."/>
            <person name="Ng V."/>
            <person name="Clum A."/>
            <person name="Ohm R."/>
            <person name="Martin F."/>
            <person name="Silar P."/>
            <person name="Natvig D."/>
            <person name="Lalanne C."/>
            <person name="Gautier V."/>
            <person name="Ament-Velasquez S.L."/>
            <person name="Kruys A."/>
            <person name="Hutchinson M.I."/>
            <person name="Powell A.J."/>
            <person name="Barry K."/>
            <person name="Miller A.N."/>
            <person name="Grigoriev I.V."/>
            <person name="Debuchy R."/>
            <person name="Gladieux P."/>
            <person name="Thoren M.H."/>
            <person name="Johannesson H."/>
        </authorList>
    </citation>
    <scope>NUCLEOTIDE SEQUENCE</scope>
    <source>
        <strain evidence="3">CBS 757.83</strain>
    </source>
</reference>
<dbReference type="CDD" id="cd00067">
    <property type="entry name" value="GAL4"/>
    <property type="match status" value="1"/>
</dbReference>
<dbReference type="InterPro" id="IPR001138">
    <property type="entry name" value="Zn2Cys6_DnaBD"/>
</dbReference>
<dbReference type="SUPFAM" id="SSF57701">
    <property type="entry name" value="Zn2/Cys6 DNA-binding domain"/>
    <property type="match status" value="1"/>
</dbReference>
<dbReference type="GO" id="GO:0008270">
    <property type="term" value="F:zinc ion binding"/>
    <property type="evidence" value="ECO:0007669"/>
    <property type="project" value="InterPro"/>
</dbReference>
<comment type="caution">
    <text evidence="3">The sequence shown here is derived from an EMBL/GenBank/DDBJ whole genome shotgun (WGS) entry which is preliminary data.</text>
</comment>
<proteinExistence type="predicted"/>
<dbReference type="GO" id="GO:0000981">
    <property type="term" value="F:DNA-binding transcription factor activity, RNA polymerase II-specific"/>
    <property type="evidence" value="ECO:0007669"/>
    <property type="project" value="InterPro"/>
</dbReference>
<sequence length="81" mass="8806">MAGSSAKTSRKRKIHRKSCLGCGNCKLRRVKCDETEPECKNCLTYGVLCSYRSDAFDLHVPSEVITTGSVPAASTDATDCF</sequence>
<dbReference type="Proteomes" id="UP001305647">
    <property type="component" value="Unassembled WGS sequence"/>
</dbReference>
<dbReference type="PANTHER" id="PTHR47657:SF11">
    <property type="entry name" value="FINGER DOMAIN PROTEIN, PUTATIVE (AFU_ORTHOLOGUE AFUA_1G01650)-RELATED"/>
    <property type="match status" value="1"/>
</dbReference>
<name>A0AAN6PS99_9PEZI</name>
<keyword evidence="4" id="KW-1185">Reference proteome</keyword>
<dbReference type="InterPro" id="IPR052400">
    <property type="entry name" value="Zn2-C6_fungal_TF"/>
</dbReference>
<keyword evidence="1" id="KW-0539">Nucleus</keyword>
<dbReference type="EMBL" id="MU863687">
    <property type="protein sequence ID" value="KAK4097029.1"/>
    <property type="molecule type" value="Genomic_DNA"/>
</dbReference>
<evidence type="ECO:0000259" key="2">
    <source>
        <dbReference type="PROSITE" id="PS50048"/>
    </source>
</evidence>
<protein>
    <recommendedName>
        <fullName evidence="2">Zn(2)-C6 fungal-type domain-containing protein</fullName>
    </recommendedName>
</protein>
<dbReference type="PROSITE" id="PS50048">
    <property type="entry name" value="ZN2_CY6_FUNGAL_2"/>
    <property type="match status" value="1"/>
</dbReference>
<evidence type="ECO:0000313" key="4">
    <source>
        <dbReference type="Proteomes" id="UP001305647"/>
    </source>
</evidence>
<dbReference type="PROSITE" id="PS00463">
    <property type="entry name" value="ZN2_CY6_FUNGAL_1"/>
    <property type="match status" value="1"/>
</dbReference>
<dbReference type="Gene3D" id="4.10.240.10">
    <property type="entry name" value="Zn(2)-C6 fungal-type DNA-binding domain"/>
    <property type="match status" value="1"/>
</dbReference>